<evidence type="ECO:0000256" key="1">
    <source>
        <dbReference type="ARBA" id="ARBA00023015"/>
    </source>
</evidence>
<evidence type="ECO:0000256" key="2">
    <source>
        <dbReference type="ARBA" id="ARBA00023125"/>
    </source>
</evidence>
<dbReference type="InterPro" id="IPR008920">
    <property type="entry name" value="TF_FadR/GntR_C"/>
</dbReference>
<evidence type="ECO:0000313" key="6">
    <source>
        <dbReference type="Proteomes" id="UP000197032"/>
    </source>
</evidence>
<dbReference type="GO" id="GO:0003700">
    <property type="term" value="F:DNA-binding transcription factor activity"/>
    <property type="evidence" value="ECO:0007669"/>
    <property type="project" value="InterPro"/>
</dbReference>
<dbReference type="Pfam" id="PF07729">
    <property type="entry name" value="FCD"/>
    <property type="match status" value="1"/>
</dbReference>
<name>A0A1Z5HWK4_9FIRM</name>
<dbReference type="GO" id="GO:0003677">
    <property type="term" value="F:DNA binding"/>
    <property type="evidence" value="ECO:0007669"/>
    <property type="project" value="UniProtKB-KW"/>
</dbReference>
<dbReference type="Gene3D" id="1.10.10.10">
    <property type="entry name" value="Winged helix-like DNA-binding domain superfamily/Winged helix DNA-binding domain"/>
    <property type="match status" value="1"/>
</dbReference>
<dbReference type="CDD" id="cd07377">
    <property type="entry name" value="WHTH_GntR"/>
    <property type="match status" value="1"/>
</dbReference>
<comment type="caution">
    <text evidence="5">The sequence shown here is derived from an EMBL/GenBank/DDBJ whole genome shotgun (WGS) entry which is preliminary data.</text>
</comment>
<dbReference type="PANTHER" id="PTHR43537">
    <property type="entry name" value="TRANSCRIPTIONAL REGULATOR, GNTR FAMILY"/>
    <property type="match status" value="1"/>
</dbReference>
<accession>A0A1Z5HWK4</accession>
<dbReference type="InterPro" id="IPR036390">
    <property type="entry name" value="WH_DNA-bd_sf"/>
</dbReference>
<dbReference type="SMART" id="SM00345">
    <property type="entry name" value="HTH_GNTR"/>
    <property type="match status" value="1"/>
</dbReference>
<dbReference type="InterPro" id="IPR036388">
    <property type="entry name" value="WH-like_DNA-bd_sf"/>
</dbReference>
<dbReference type="InterPro" id="IPR011711">
    <property type="entry name" value="GntR_C"/>
</dbReference>
<protein>
    <submittedName>
        <fullName evidence="5">GntR family transcriptional regulator</fullName>
    </submittedName>
</protein>
<evidence type="ECO:0000313" key="5">
    <source>
        <dbReference type="EMBL" id="GAW93913.1"/>
    </source>
</evidence>
<dbReference type="EMBL" id="BDGJ01000187">
    <property type="protein sequence ID" value="GAW93913.1"/>
    <property type="molecule type" value="Genomic_DNA"/>
</dbReference>
<sequence length="234" mass="25950">MFQPVGGPKGTRLYEKVVMQIKSAISVGDLKPGDKLPSERELAEIFGVSRTSIREALKSLVAMGLIKIRHGDGIYVCESRGEEQLKNIGAYLMSHQGTLKDLFEIRRVLETEAAAWAAERGAPEKVQELVNLINTVKEGIAKRSGGYLLFLGEHDTKFHLCLAEASENQVLLRVMNNLLDLLAESRARAWSIPGRPLRSVEEHAKIVEAIVSGDVEGAREAMRQHLENVEKEIL</sequence>
<dbReference type="PROSITE" id="PS50949">
    <property type="entry name" value="HTH_GNTR"/>
    <property type="match status" value="1"/>
</dbReference>
<keyword evidence="2" id="KW-0238">DNA-binding</keyword>
<evidence type="ECO:0000259" key="4">
    <source>
        <dbReference type="PROSITE" id="PS50949"/>
    </source>
</evidence>
<dbReference type="PRINTS" id="PR00035">
    <property type="entry name" value="HTHGNTR"/>
</dbReference>
<dbReference type="SMART" id="SM00895">
    <property type="entry name" value="FCD"/>
    <property type="match status" value="1"/>
</dbReference>
<organism evidence="5 6">
    <name type="scientific">Calderihabitans maritimus</name>
    <dbReference type="NCBI Taxonomy" id="1246530"/>
    <lineage>
        <taxon>Bacteria</taxon>
        <taxon>Bacillati</taxon>
        <taxon>Bacillota</taxon>
        <taxon>Clostridia</taxon>
        <taxon>Neomoorellales</taxon>
        <taxon>Calderihabitantaceae</taxon>
        <taxon>Calderihabitans</taxon>
    </lineage>
</organism>
<dbReference type="RefSeq" id="WP_088554967.1">
    <property type="nucleotide sequence ID" value="NZ_BDGJ01000187.1"/>
</dbReference>
<keyword evidence="6" id="KW-1185">Reference proteome</keyword>
<dbReference type="InterPro" id="IPR000524">
    <property type="entry name" value="Tscrpt_reg_HTH_GntR"/>
</dbReference>
<feature type="domain" description="HTH gntR-type" evidence="4">
    <location>
        <begin position="11"/>
        <end position="79"/>
    </location>
</feature>
<dbReference type="OrthoDB" id="9799482at2"/>
<dbReference type="PANTHER" id="PTHR43537:SF5">
    <property type="entry name" value="UXU OPERON TRANSCRIPTIONAL REGULATOR"/>
    <property type="match status" value="1"/>
</dbReference>
<dbReference type="SUPFAM" id="SSF48008">
    <property type="entry name" value="GntR ligand-binding domain-like"/>
    <property type="match status" value="1"/>
</dbReference>
<dbReference type="AlphaFoldDB" id="A0A1Z5HWK4"/>
<dbReference type="Proteomes" id="UP000197032">
    <property type="component" value="Unassembled WGS sequence"/>
</dbReference>
<proteinExistence type="predicted"/>
<keyword evidence="1" id="KW-0805">Transcription regulation</keyword>
<evidence type="ECO:0000256" key="3">
    <source>
        <dbReference type="ARBA" id="ARBA00023163"/>
    </source>
</evidence>
<keyword evidence="3" id="KW-0804">Transcription</keyword>
<reference evidence="6" key="1">
    <citation type="journal article" date="2017" name="Appl. Environ. Microbiol.">
        <title>Genomic analysis of Calderihabitans maritimus KKC1, a thermophilic hydrogenogenic carboxydotrophic bacterium isolated from marine sediment.</title>
        <authorList>
            <person name="Omae K."/>
            <person name="Yoneda Y."/>
            <person name="Fukuyama Y."/>
            <person name="Yoshida T."/>
            <person name="Sako Y."/>
        </authorList>
    </citation>
    <scope>NUCLEOTIDE SEQUENCE [LARGE SCALE GENOMIC DNA]</scope>
    <source>
        <strain evidence="6">KKC1</strain>
    </source>
</reference>
<dbReference type="Gene3D" id="1.20.120.530">
    <property type="entry name" value="GntR ligand-binding domain-like"/>
    <property type="match status" value="1"/>
</dbReference>
<dbReference type="SUPFAM" id="SSF46785">
    <property type="entry name" value="Winged helix' DNA-binding domain"/>
    <property type="match status" value="1"/>
</dbReference>
<gene>
    <name evidence="5" type="ORF">KKC1_30350</name>
</gene>
<dbReference type="Pfam" id="PF00392">
    <property type="entry name" value="GntR"/>
    <property type="match status" value="1"/>
</dbReference>